<evidence type="ECO:0000259" key="11">
    <source>
        <dbReference type="PROSITE" id="PS51806"/>
    </source>
</evidence>
<dbReference type="AlphaFoldDB" id="A0A6J1I6J8"/>
<feature type="domain" description="DOG1" evidence="11">
    <location>
        <begin position="129"/>
        <end position="337"/>
    </location>
</feature>
<evidence type="ECO:0000256" key="6">
    <source>
        <dbReference type="ARBA" id="ARBA00023163"/>
    </source>
</evidence>
<name>A0A6J1I6J8_CUCMA</name>
<dbReference type="PANTHER" id="PTHR45693">
    <property type="entry name" value="TRANSCRIPTION FACTOR TGA9"/>
    <property type="match status" value="1"/>
</dbReference>
<dbReference type="PROSITE" id="PS50217">
    <property type="entry name" value="BZIP"/>
    <property type="match status" value="1"/>
</dbReference>
<dbReference type="GO" id="GO:0006351">
    <property type="term" value="P:DNA-templated transcription"/>
    <property type="evidence" value="ECO:0007669"/>
    <property type="project" value="InterPro"/>
</dbReference>
<reference evidence="13" key="1">
    <citation type="submission" date="2025-08" db="UniProtKB">
        <authorList>
            <consortium name="RefSeq"/>
        </authorList>
    </citation>
    <scope>IDENTIFICATION</scope>
    <source>
        <tissue evidence="13">Young leaves</tissue>
    </source>
</reference>
<evidence type="ECO:0000256" key="2">
    <source>
        <dbReference type="ARBA" id="ARBA00007163"/>
    </source>
</evidence>
<keyword evidence="7" id="KW-0539">Nucleus</keyword>
<evidence type="ECO:0000256" key="8">
    <source>
        <dbReference type="SAM" id="Coils"/>
    </source>
</evidence>
<evidence type="ECO:0000256" key="1">
    <source>
        <dbReference type="ARBA" id="ARBA00004123"/>
    </source>
</evidence>
<dbReference type="KEGG" id="cmax:111471612"/>
<dbReference type="Gene3D" id="1.20.5.170">
    <property type="match status" value="1"/>
</dbReference>
<evidence type="ECO:0000259" key="10">
    <source>
        <dbReference type="PROSITE" id="PS50217"/>
    </source>
</evidence>
<dbReference type="SMART" id="SM00338">
    <property type="entry name" value="BRLZ"/>
    <property type="match status" value="1"/>
</dbReference>
<dbReference type="InterPro" id="IPR046347">
    <property type="entry name" value="bZIP_sf"/>
</dbReference>
<comment type="subcellular location">
    <subcellularLocation>
        <location evidence="1">Nucleus</location>
    </subcellularLocation>
</comment>
<keyword evidence="12" id="KW-1185">Reference proteome</keyword>
<feature type="domain" description="BZIP" evidence="10">
    <location>
        <begin position="62"/>
        <end position="104"/>
    </location>
</feature>
<dbReference type="OrthoDB" id="2015618at2759"/>
<feature type="region of interest" description="Disordered" evidence="9">
    <location>
        <begin position="37"/>
        <end position="62"/>
    </location>
</feature>
<evidence type="ECO:0000256" key="7">
    <source>
        <dbReference type="ARBA" id="ARBA00023242"/>
    </source>
</evidence>
<dbReference type="GeneID" id="111471612"/>
<evidence type="ECO:0000256" key="9">
    <source>
        <dbReference type="SAM" id="MobiDB-lite"/>
    </source>
</evidence>
<keyword evidence="3" id="KW-0805">Transcription regulation</keyword>
<evidence type="ECO:0000313" key="13">
    <source>
        <dbReference type="RefSeq" id="XP_022973082.1"/>
    </source>
</evidence>
<dbReference type="GO" id="GO:0003700">
    <property type="term" value="F:DNA-binding transcription factor activity"/>
    <property type="evidence" value="ECO:0007669"/>
    <property type="project" value="InterPro"/>
</dbReference>
<evidence type="ECO:0000256" key="5">
    <source>
        <dbReference type="ARBA" id="ARBA00023159"/>
    </source>
</evidence>
<dbReference type="Pfam" id="PF00170">
    <property type="entry name" value="bZIP_1"/>
    <property type="match status" value="1"/>
</dbReference>
<protein>
    <submittedName>
        <fullName evidence="13">Transcription factor TGA9-like isoform X1</fullName>
    </submittedName>
</protein>
<dbReference type="Proteomes" id="UP000504608">
    <property type="component" value="Unplaced"/>
</dbReference>
<keyword evidence="4" id="KW-0238">DNA-binding</keyword>
<gene>
    <name evidence="13" type="primary">LOC111471612</name>
</gene>
<evidence type="ECO:0000313" key="12">
    <source>
        <dbReference type="Proteomes" id="UP000504608"/>
    </source>
</evidence>
<feature type="coiled-coil region" evidence="8">
    <location>
        <begin position="83"/>
        <end position="110"/>
    </location>
</feature>
<evidence type="ECO:0000256" key="4">
    <source>
        <dbReference type="ARBA" id="ARBA00023125"/>
    </source>
</evidence>
<dbReference type="InterPro" id="IPR004827">
    <property type="entry name" value="bZIP"/>
</dbReference>
<proteinExistence type="inferred from homology"/>
<dbReference type="PROSITE" id="PS51806">
    <property type="entry name" value="DOG1"/>
    <property type="match status" value="1"/>
</dbReference>
<dbReference type="InterPro" id="IPR025422">
    <property type="entry name" value="TGA_domain"/>
</dbReference>
<dbReference type="SUPFAM" id="SSF57959">
    <property type="entry name" value="Leucine zipper domain"/>
    <property type="match status" value="1"/>
</dbReference>
<feature type="compositionally biased region" description="Low complexity" evidence="9">
    <location>
        <begin position="39"/>
        <end position="49"/>
    </location>
</feature>
<feature type="compositionally biased region" description="Polar residues" evidence="9">
    <location>
        <begin position="50"/>
        <end position="60"/>
    </location>
</feature>
<dbReference type="PROSITE" id="PS00036">
    <property type="entry name" value="BZIP_BASIC"/>
    <property type="match status" value="1"/>
</dbReference>
<dbReference type="PANTHER" id="PTHR45693:SF9">
    <property type="entry name" value="TRANSCRIPTION FACTOR TGA9"/>
    <property type="match status" value="1"/>
</dbReference>
<dbReference type="Pfam" id="PF14144">
    <property type="entry name" value="DOG1"/>
    <property type="match status" value="1"/>
</dbReference>
<keyword evidence="8" id="KW-0175">Coiled coil</keyword>
<dbReference type="GO" id="GO:0005634">
    <property type="term" value="C:nucleus"/>
    <property type="evidence" value="ECO:0007669"/>
    <property type="project" value="UniProtKB-SubCell"/>
</dbReference>
<dbReference type="RefSeq" id="XP_022973082.1">
    <property type="nucleotide sequence ID" value="XM_023117314.1"/>
</dbReference>
<keyword evidence="5" id="KW-0010">Activator</keyword>
<dbReference type="FunFam" id="1.20.5.170:FF:000019">
    <property type="entry name" value="BZIP family transcription factor"/>
    <property type="match status" value="1"/>
</dbReference>
<comment type="similarity">
    <text evidence="2">Belongs to the bZIP family.</text>
</comment>
<organism evidence="12 13">
    <name type="scientific">Cucurbita maxima</name>
    <name type="common">Pumpkin</name>
    <name type="synonym">Winter squash</name>
    <dbReference type="NCBI Taxonomy" id="3661"/>
    <lineage>
        <taxon>Eukaryota</taxon>
        <taxon>Viridiplantae</taxon>
        <taxon>Streptophyta</taxon>
        <taxon>Embryophyta</taxon>
        <taxon>Tracheophyta</taxon>
        <taxon>Spermatophyta</taxon>
        <taxon>Magnoliopsida</taxon>
        <taxon>eudicotyledons</taxon>
        <taxon>Gunneridae</taxon>
        <taxon>Pentapetalae</taxon>
        <taxon>rosids</taxon>
        <taxon>fabids</taxon>
        <taxon>Cucurbitales</taxon>
        <taxon>Cucurbitaceae</taxon>
        <taxon>Cucurbiteae</taxon>
        <taxon>Cucurbita</taxon>
    </lineage>
</organism>
<accession>A0A6J1I6J8</accession>
<evidence type="ECO:0000256" key="3">
    <source>
        <dbReference type="ARBA" id="ARBA00023015"/>
    </source>
</evidence>
<sequence>MANLSSFINPEGSSFDFEELEEAIVLQRVELQNDELKFPQPSSNQNQSQRKGANSTSQRQLDAKTLRRLAQNRVAAKKSRLRKKAYIQQLEFSRIKLSQLEQDLHTARSEGLFLGACGGVMGGNISSGAAIFNMKYARWLDDDLRMMSELRAAVEGHLSDGDLRAIVDGYMSHYDEIFELKSVGAKSDVFHLMTGMWMSPAERCFLWIGGFRPSKLIEMVIPQLETLTEQQAVGICNLQRCSQETEDALYQGLDQFHHSLIITVAGTAVMEGVNHMAVAARKLSNLEGFIRQADMLRQQTLHQLRRILTVRQTARCFMIIGEYYGRLRALSSLWVFPPRARESRRWLNDEGSCQTATRRTEEEMIQIQSSHSHFPNF</sequence>
<keyword evidence="6" id="KW-0804">Transcription</keyword>
<dbReference type="GO" id="GO:0000976">
    <property type="term" value="F:transcription cis-regulatory region binding"/>
    <property type="evidence" value="ECO:0007669"/>
    <property type="project" value="UniProtKB-ARBA"/>
</dbReference>